<dbReference type="InterPro" id="IPR036020">
    <property type="entry name" value="WW_dom_sf"/>
</dbReference>
<feature type="non-terminal residue" evidence="3">
    <location>
        <position position="279"/>
    </location>
</feature>
<feature type="compositionally biased region" description="Basic and acidic residues" evidence="1">
    <location>
        <begin position="33"/>
        <end position="47"/>
    </location>
</feature>
<reference evidence="3" key="1">
    <citation type="journal article" date="2021" name="J Fungi (Basel)">
        <title>Virulence traits and population genomics of the black yeast Aureobasidium melanogenum.</title>
        <authorList>
            <person name="Cernosa A."/>
            <person name="Sun X."/>
            <person name="Gostincar C."/>
            <person name="Fang C."/>
            <person name="Gunde-Cimerman N."/>
            <person name="Song Z."/>
        </authorList>
    </citation>
    <scope>NUCLEOTIDE SEQUENCE</scope>
    <source>
        <strain evidence="3">EXF-9911</strain>
    </source>
</reference>
<dbReference type="AlphaFoldDB" id="A0A9P8EKZ0"/>
<protein>
    <recommendedName>
        <fullName evidence="2">WW domain-containing protein</fullName>
    </recommendedName>
</protein>
<name>A0A9P8EKZ0_AURME</name>
<dbReference type="SUPFAM" id="SSF51045">
    <property type="entry name" value="WW domain"/>
    <property type="match status" value="1"/>
</dbReference>
<feature type="domain" description="WW" evidence="2">
    <location>
        <begin position="44"/>
        <end position="78"/>
    </location>
</feature>
<dbReference type="OrthoDB" id="2367685at2759"/>
<gene>
    <name evidence="3" type="ORF">KCU76_g6228</name>
</gene>
<proteinExistence type="predicted"/>
<feature type="compositionally biased region" description="Basic and acidic residues" evidence="1">
    <location>
        <begin position="116"/>
        <end position="126"/>
    </location>
</feature>
<dbReference type="PROSITE" id="PS50020">
    <property type="entry name" value="WW_DOMAIN_2"/>
    <property type="match status" value="1"/>
</dbReference>
<comment type="caution">
    <text evidence="3">The sequence shown here is derived from an EMBL/GenBank/DDBJ whole genome shotgun (WGS) entry which is preliminary data.</text>
</comment>
<dbReference type="Proteomes" id="UP000779574">
    <property type="component" value="Unassembled WGS sequence"/>
</dbReference>
<dbReference type="EMBL" id="JAHFXF010000206">
    <property type="protein sequence ID" value="KAG9693078.1"/>
    <property type="molecule type" value="Genomic_DNA"/>
</dbReference>
<accession>A0A9P8EKZ0</accession>
<reference evidence="3" key="2">
    <citation type="submission" date="2021-08" db="EMBL/GenBank/DDBJ databases">
        <authorList>
            <person name="Gostincar C."/>
            <person name="Sun X."/>
            <person name="Song Z."/>
            <person name="Gunde-Cimerman N."/>
        </authorList>
    </citation>
    <scope>NUCLEOTIDE SEQUENCE</scope>
    <source>
        <strain evidence="3">EXF-9911</strain>
    </source>
</reference>
<feature type="compositionally biased region" description="Basic and acidic residues" evidence="1">
    <location>
        <begin position="148"/>
        <end position="162"/>
    </location>
</feature>
<evidence type="ECO:0000259" key="2">
    <source>
        <dbReference type="PROSITE" id="PS50020"/>
    </source>
</evidence>
<sequence>MASSSAAQIPGDQPPPYSKTDPTPHKTRNGIPPDHRRSMEDASREVPEGWIRQYDPQTSHQFYVDTRTERAIWHHPYDDDEYMASLSPEKRARIRGLSRVPTDADIIAESSEDDAHDPRGPPKRQDSNPSGMKKFGRKIKDKMTSSTHQEREAQRKKRAEEEQRVYQRHLEMRQAMQRAVQTGQPQFIGKDREGRDCYLTPPQGAQSQQQNVRMINPFGAPYGGVGGGYPGGPYGGGYGMYGRPAYGYARPYGYGYGGGLGLPILGGLAGGALLGGLLF</sequence>
<evidence type="ECO:0000313" key="3">
    <source>
        <dbReference type="EMBL" id="KAG9693078.1"/>
    </source>
</evidence>
<dbReference type="InterPro" id="IPR001202">
    <property type="entry name" value="WW_dom"/>
</dbReference>
<organism evidence="3 4">
    <name type="scientific">Aureobasidium melanogenum</name>
    <name type="common">Aureobasidium pullulans var. melanogenum</name>
    <dbReference type="NCBI Taxonomy" id="46634"/>
    <lineage>
        <taxon>Eukaryota</taxon>
        <taxon>Fungi</taxon>
        <taxon>Dikarya</taxon>
        <taxon>Ascomycota</taxon>
        <taxon>Pezizomycotina</taxon>
        <taxon>Dothideomycetes</taxon>
        <taxon>Dothideomycetidae</taxon>
        <taxon>Dothideales</taxon>
        <taxon>Saccotheciaceae</taxon>
        <taxon>Aureobasidium</taxon>
    </lineage>
</organism>
<feature type="region of interest" description="Disordered" evidence="1">
    <location>
        <begin position="109"/>
        <end position="162"/>
    </location>
</feature>
<evidence type="ECO:0000313" key="4">
    <source>
        <dbReference type="Proteomes" id="UP000779574"/>
    </source>
</evidence>
<dbReference type="Gene3D" id="2.20.70.10">
    <property type="match status" value="1"/>
</dbReference>
<evidence type="ECO:0000256" key="1">
    <source>
        <dbReference type="SAM" id="MobiDB-lite"/>
    </source>
</evidence>
<feature type="region of interest" description="Disordered" evidence="1">
    <location>
        <begin position="1"/>
        <end position="60"/>
    </location>
</feature>